<keyword evidence="3 5" id="KW-0479">Metal-binding</keyword>
<evidence type="ECO:0000259" key="6">
    <source>
        <dbReference type="Pfam" id="PF01850"/>
    </source>
</evidence>
<dbReference type="GO" id="GO:0016787">
    <property type="term" value="F:hydrolase activity"/>
    <property type="evidence" value="ECO:0007669"/>
    <property type="project" value="UniProtKB-KW"/>
</dbReference>
<accession>A0A080LZV9</accession>
<protein>
    <recommendedName>
        <fullName evidence="5">Ribonuclease VapC</fullName>
        <shortName evidence="5">RNase VapC</shortName>
        <ecNumber evidence="5">3.1.-.-</ecNumber>
    </recommendedName>
    <alternativeName>
        <fullName evidence="5">Toxin VapC</fullName>
    </alternativeName>
</protein>
<proteinExistence type="inferred from homology"/>
<dbReference type="GO" id="GO:0090729">
    <property type="term" value="F:toxin activity"/>
    <property type="evidence" value="ECO:0007669"/>
    <property type="project" value="UniProtKB-KW"/>
</dbReference>
<evidence type="ECO:0000313" key="8">
    <source>
        <dbReference type="Proteomes" id="UP000020077"/>
    </source>
</evidence>
<dbReference type="InterPro" id="IPR022907">
    <property type="entry name" value="VapC_family"/>
</dbReference>
<keyword evidence="5" id="KW-0460">Magnesium</keyword>
<feature type="binding site" evidence="5">
    <location>
        <position position="105"/>
    </location>
    <ligand>
        <name>Mg(2+)</name>
        <dbReference type="ChEBI" id="CHEBI:18420"/>
    </ligand>
</feature>
<feature type="binding site" evidence="5">
    <location>
        <position position="5"/>
    </location>
    <ligand>
        <name>Mg(2+)</name>
        <dbReference type="ChEBI" id="CHEBI:18420"/>
    </ligand>
</feature>
<dbReference type="InterPro" id="IPR029060">
    <property type="entry name" value="PIN-like_dom_sf"/>
</dbReference>
<organism evidence="7 8">
    <name type="scientific">Candidatus Accumulibacter phosphatis</name>
    <dbReference type="NCBI Taxonomy" id="327160"/>
    <lineage>
        <taxon>Bacteria</taxon>
        <taxon>Pseudomonadati</taxon>
        <taxon>Pseudomonadota</taxon>
        <taxon>Betaproteobacteria</taxon>
        <taxon>Candidatus Accumulibacter</taxon>
    </lineage>
</organism>
<evidence type="ECO:0000256" key="2">
    <source>
        <dbReference type="ARBA" id="ARBA00022722"/>
    </source>
</evidence>
<evidence type="ECO:0000256" key="5">
    <source>
        <dbReference type="HAMAP-Rule" id="MF_00265"/>
    </source>
</evidence>
<keyword evidence="1 5" id="KW-1277">Toxin-antitoxin system</keyword>
<comment type="caution">
    <text evidence="7">The sequence shown here is derived from an EMBL/GenBank/DDBJ whole genome shotgun (WGS) entry which is preliminary data.</text>
</comment>
<evidence type="ECO:0000256" key="1">
    <source>
        <dbReference type="ARBA" id="ARBA00022649"/>
    </source>
</evidence>
<dbReference type="CDD" id="cd09874">
    <property type="entry name" value="PIN_MT3492-like"/>
    <property type="match status" value="1"/>
</dbReference>
<dbReference type="Pfam" id="PF01850">
    <property type="entry name" value="PIN"/>
    <property type="match status" value="1"/>
</dbReference>
<dbReference type="InterPro" id="IPR002716">
    <property type="entry name" value="PIN_dom"/>
</dbReference>
<sequence length="144" mass="15871">MIYLDTSFLTPLFREEPVSERIEGFLAAVPAGTLAISQWTRVEFASVIARDVRMKTLDTVTAHKLIEAFDSLADHSLHVLVAVAADFDLAHDFVAEFATQLRAPDALHIAIAHNHGIEEILTLDDGLIFAARKLKITARRGIPV</sequence>
<dbReference type="Proteomes" id="UP000020077">
    <property type="component" value="Unassembled WGS sequence"/>
</dbReference>
<keyword evidence="2 5" id="KW-0540">Nuclease</keyword>
<evidence type="ECO:0000256" key="3">
    <source>
        <dbReference type="ARBA" id="ARBA00022723"/>
    </source>
</evidence>
<feature type="domain" description="PIN" evidence="6">
    <location>
        <begin position="2"/>
        <end position="127"/>
    </location>
</feature>
<gene>
    <name evidence="5" type="primary">vapC</name>
    <name evidence="7" type="ORF">AW09_000244</name>
</gene>
<comment type="function">
    <text evidence="5">Toxic component of a toxin-antitoxin (TA) system. An RNase.</text>
</comment>
<dbReference type="GO" id="GO:0004540">
    <property type="term" value="F:RNA nuclease activity"/>
    <property type="evidence" value="ECO:0007669"/>
    <property type="project" value="InterPro"/>
</dbReference>
<reference evidence="7 8" key="1">
    <citation type="submission" date="2014-02" db="EMBL/GenBank/DDBJ databases">
        <title>Expanding our view of genomic diversity in Candidatus Accumulibacter clades.</title>
        <authorList>
            <person name="Skennerton C.T."/>
            <person name="Barr J.J."/>
            <person name="Slater F.R."/>
            <person name="Bond P.L."/>
            <person name="Tyson G.W."/>
        </authorList>
    </citation>
    <scope>NUCLEOTIDE SEQUENCE [LARGE SCALE GENOMIC DNA]</scope>
    <source>
        <strain evidence="8">BA-91</strain>
    </source>
</reference>
<keyword evidence="5" id="KW-0800">Toxin</keyword>
<dbReference type="EC" id="3.1.-.-" evidence="5"/>
<dbReference type="HAMAP" id="MF_00265">
    <property type="entry name" value="VapC_Nob1"/>
    <property type="match status" value="1"/>
</dbReference>
<name>A0A080LZV9_9PROT</name>
<evidence type="ECO:0000313" key="7">
    <source>
        <dbReference type="EMBL" id="KFB74478.1"/>
    </source>
</evidence>
<dbReference type="EMBL" id="JDVG02000032">
    <property type="protein sequence ID" value="KFB74478.1"/>
    <property type="molecule type" value="Genomic_DNA"/>
</dbReference>
<comment type="cofactor">
    <cofactor evidence="5">
        <name>Mg(2+)</name>
        <dbReference type="ChEBI" id="CHEBI:18420"/>
    </cofactor>
</comment>
<dbReference type="GO" id="GO:0000287">
    <property type="term" value="F:magnesium ion binding"/>
    <property type="evidence" value="ECO:0007669"/>
    <property type="project" value="UniProtKB-UniRule"/>
</dbReference>
<comment type="similarity">
    <text evidence="5">Belongs to the PINc/VapC protein family.</text>
</comment>
<dbReference type="AlphaFoldDB" id="A0A080LZV9"/>
<evidence type="ECO:0000256" key="4">
    <source>
        <dbReference type="ARBA" id="ARBA00022801"/>
    </source>
</evidence>
<dbReference type="SUPFAM" id="SSF88723">
    <property type="entry name" value="PIN domain-like"/>
    <property type="match status" value="1"/>
</dbReference>
<keyword evidence="4 5" id="KW-0378">Hydrolase</keyword>
<dbReference type="Gene3D" id="3.40.50.1010">
    <property type="entry name" value="5'-nuclease"/>
    <property type="match status" value="1"/>
</dbReference>